<organism evidence="3 4">
    <name type="scientific">Streptomonospora salina</name>
    <dbReference type="NCBI Taxonomy" id="104205"/>
    <lineage>
        <taxon>Bacteria</taxon>
        <taxon>Bacillati</taxon>
        <taxon>Actinomycetota</taxon>
        <taxon>Actinomycetes</taxon>
        <taxon>Streptosporangiales</taxon>
        <taxon>Nocardiopsidaceae</taxon>
        <taxon>Streptomonospora</taxon>
    </lineage>
</organism>
<accession>A0A841EB77</accession>
<keyword evidence="4" id="KW-1185">Reference proteome</keyword>
<feature type="compositionally biased region" description="Acidic residues" evidence="1">
    <location>
        <begin position="141"/>
        <end position="151"/>
    </location>
</feature>
<comment type="caution">
    <text evidence="3">The sequence shown here is derived from an EMBL/GenBank/DDBJ whole genome shotgun (WGS) entry which is preliminary data.</text>
</comment>
<dbReference type="AlphaFoldDB" id="A0A841EB77"/>
<sequence>MRTWLKRSVCTAVPLLAVGLALAGCGPEGGQHGADASASPSMSRDEKRVAFTECMREHGVDMSDPDGEGGAGLRLDEGTDQSDVDEAVQACEEYRVGGDAGAGADPADTEKRTEYAECMRENGVEKFPDPAPESGEGAREADEDVVNDPDLDQAVEECRSLLSGTAGGGE</sequence>
<dbReference type="EMBL" id="JACHLY010000001">
    <property type="protein sequence ID" value="MBB5997750.1"/>
    <property type="molecule type" value="Genomic_DNA"/>
</dbReference>
<feature type="chain" id="PRO_5032897735" description="Secreted protein" evidence="2">
    <location>
        <begin position="24"/>
        <end position="170"/>
    </location>
</feature>
<name>A0A841EB77_9ACTN</name>
<evidence type="ECO:0000256" key="1">
    <source>
        <dbReference type="SAM" id="MobiDB-lite"/>
    </source>
</evidence>
<feature type="signal peptide" evidence="2">
    <location>
        <begin position="1"/>
        <end position="23"/>
    </location>
</feature>
<evidence type="ECO:0000256" key="2">
    <source>
        <dbReference type="SAM" id="SignalP"/>
    </source>
</evidence>
<feature type="compositionally biased region" description="Basic and acidic residues" evidence="1">
    <location>
        <begin position="43"/>
        <end position="61"/>
    </location>
</feature>
<evidence type="ECO:0000313" key="4">
    <source>
        <dbReference type="Proteomes" id="UP000578077"/>
    </source>
</evidence>
<dbReference type="PROSITE" id="PS51257">
    <property type="entry name" value="PROKAR_LIPOPROTEIN"/>
    <property type="match status" value="1"/>
</dbReference>
<reference evidence="3 4" key="1">
    <citation type="submission" date="2020-08" db="EMBL/GenBank/DDBJ databases">
        <title>Sequencing the genomes of 1000 actinobacteria strains.</title>
        <authorList>
            <person name="Klenk H.-P."/>
        </authorList>
    </citation>
    <scope>NUCLEOTIDE SEQUENCE [LARGE SCALE GENOMIC DNA]</scope>
    <source>
        <strain evidence="3 4">DSM 44593</strain>
    </source>
</reference>
<proteinExistence type="predicted"/>
<protein>
    <recommendedName>
        <fullName evidence="5">Secreted protein</fullName>
    </recommendedName>
</protein>
<dbReference type="RefSeq" id="WP_184633961.1">
    <property type="nucleotide sequence ID" value="NZ_BAABKT010000005.1"/>
</dbReference>
<feature type="compositionally biased region" description="Basic and acidic residues" evidence="1">
    <location>
        <begin position="108"/>
        <end position="128"/>
    </location>
</feature>
<gene>
    <name evidence="3" type="ORF">HNR25_001501</name>
</gene>
<feature type="region of interest" description="Disordered" evidence="1">
    <location>
        <begin position="28"/>
        <end position="151"/>
    </location>
</feature>
<evidence type="ECO:0008006" key="5">
    <source>
        <dbReference type="Google" id="ProtNLM"/>
    </source>
</evidence>
<evidence type="ECO:0000313" key="3">
    <source>
        <dbReference type="EMBL" id="MBB5997750.1"/>
    </source>
</evidence>
<keyword evidence="2" id="KW-0732">Signal</keyword>
<dbReference type="Proteomes" id="UP000578077">
    <property type="component" value="Unassembled WGS sequence"/>
</dbReference>